<accession>A0ABQ9XVI8</accession>
<keyword evidence="2" id="KW-1185">Reference proteome</keyword>
<gene>
    <name evidence="1" type="ORF">BLNAU_9543</name>
</gene>
<organism evidence="1 2">
    <name type="scientific">Blattamonas nauphoetae</name>
    <dbReference type="NCBI Taxonomy" id="2049346"/>
    <lineage>
        <taxon>Eukaryota</taxon>
        <taxon>Metamonada</taxon>
        <taxon>Preaxostyla</taxon>
        <taxon>Oxymonadida</taxon>
        <taxon>Blattamonas</taxon>
    </lineage>
</organism>
<evidence type="ECO:0000313" key="1">
    <source>
        <dbReference type="EMBL" id="KAK2955496.1"/>
    </source>
</evidence>
<comment type="caution">
    <text evidence="1">The sequence shown here is derived from an EMBL/GenBank/DDBJ whole genome shotgun (WGS) entry which is preliminary data.</text>
</comment>
<protein>
    <submittedName>
        <fullName evidence="1">Uncharacterized protein</fullName>
    </submittedName>
</protein>
<evidence type="ECO:0000313" key="2">
    <source>
        <dbReference type="Proteomes" id="UP001281761"/>
    </source>
</evidence>
<dbReference type="Proteomes" id="UP001281761">
    <property type="component" value="Unassembled WGS sequence"/>
</dbReference>
<reference evidence="1 2" key="1">
    <citation type="journal article" date="2022" name="bioRxiv">
        <title>Genomics of Preaxostyla Flagellates Illuminates Evolutionary Transitions and the Path Towards Mitochondrial Loss.</title>
        <authorList>
            <person name="Novak L.V.F."/>
            <person name="Treitli S.C."/>
            <person name="Pyrih J."/>
            <person name="Halakuc P."/>
            <person name="Pipaliya S.V."/>
            <person name="Vacek V."/>
            <person name="Brzon O."/>
            <person name="Soukal P."/>
            <person name="Eme L."/>
            <person name="Dacks J.B."/>
            <person name="Karnkowska A."/>
            <person name="Elias M."/>
            <person name="Hampl V."/>
        </authorList>
    </citation>
    <scope>NUCLEOTIDE SEQUENCE [LARGE SCALE GENOMIC DNA]</scope>
    <source>
        <strain evidence="1">NAU3</strain>
        <tissue evidence="1">Gut</tissue>
    </source>
</reference>
<name>A0ABQ9XVI8_9EUKA</name>
<dbReference type="EMBL" id="JARBJD010000066">
    <property type="protein sequence ID" value="KAK2955496.1"/>
    <property type="molecule type" value="Genomic_DNA"/>
</dbReference>
<sequence>MHSVQEIYITNFFHPIEPFLEFAFHNRRRITEERGQSHIASLLGTLLRYTPFMGQTTQFMVSSSFALAFTDYLHFWEADFPTGQHLQNLMNAIGVWKKEDVVIQKRGHQILIKLCEEGFEDEMELPFSFSGLTLAGRRTASVQTWVMSQMGGNTPF</sequence>
<proteinExistence type="predicted"/>